<feature type="compositionally biased region" description="Basic and acidic residues" evidence="1">
    <location>
        <begin position="131"/>
        <end position="152"/>
    </location>
</feature>
<dbReference type="AlphaFoldDB" id="A0ABC8UB88"/>
<comment type="caution">
    <text evidence="2">The sequence shown here is derived from an EMBL/GenBank/DDBJ whole genome shotgun (WGS) entry which is preliminary data.</text>
</comment>
<evidence type="ECO:0000313" key="3">
    <source>
        <dbReference type="Proteomes" id="UP001642360"/>
    </source>
</evidence>
<dbReference type="PANTHER" id="PTHR37888:SF11">
    <property type="entry name" value="DNA-BINDING BROMODOMAIN-CONTAINING PROTEIN"/>
    <property type="match status" value="1"/>
</dbReference>
<feature type="compositionally biased region" description="Polar residues" evidence="1">
    <location>
        <begin position="79"/>
        <end position="91"/>
    </location>
</feature>
<keyword evidence="3" id="KW-1185">Reference proteome</keyword>
<accession>A0ABC8UB88</accession>
<feature type="compositionally biased region" description="Basic and acidic residues" evidence="1">
    <location>
        <begin position="168"/>
        <end position="177"/>
    </location>
</feature>
<reference evidence="2 3" key="1">
    <citation type="submission" date="2024-02" db="EMBL/GenBank/DDBJ databases">
        <authorList>
            <person name="Vignale AGUSTIN F."/>
            <person name="Sosa J E."/>
            <person name="Modenutti C."/>
        </authorList>
    </citation>
    <scope>NUCLEOTIDE SEQUENCE [LARGE SCALE GENOMIC DNA]</scope>
</reference>
<dbReference type="PANTHER" id="PTHR37888">
    <property type="entry name" value="DNA-BINDING BROMODOMAIN-CONTAINING PROTEIN"/>
    <property type="match status" value="1"/>
</dbReference>
<protein>
    <submittedName>
        <fullName evidence="2">Uncharacterized protein</fullName>
    </submittedName>
</protein>
<gene>
    <name evidence="2" type="ORF">ILEXP_LOCUS47297</name>
</gene>
<dbReference type="Proteomes" id="UP001642360">
    <property type="component" value="Unassembled WGS sequence"/>
</dbReference>
<sequence>MKQVFLFPPSYYYQPKQDKTSKERAVPSFCFPALLNNFSRRDKWTTKGIFTKENKSRKCVTNSPDEKSVSGKDSDRDNQSFNESISTQNRDTGVKLEPETVQTGDVTPDPGSDPKRAGEDSCNDSSTWRPGQEKKVDGDSVAESKEGTKESSDVQSSASLTRKGRRKGERDGGRGGDETVVVAGETTMKRETLVKSEPFVWVLDIIRSHKHGSIFERRFQSQVYSTTSHFLKITVHHSIAILGLMSYDSS</sequence>
<proteinExistence type="predicted"/>
<evidence type="ECO:0000256" key="1">
    <source>
        <dbReference type="SAM" id="MobiDB-lite"/>
    </source>
</evidence>
<organism evidence="2 3">
    <name type="scientific">Ilex paraguariensis</name>
    <name type="common">yerba mate</name>
    <dbReference type="NCBI Taxonomy" id="185542"/>
    <lineage>
        <taxon>Eukaryota</taxon>
        <taxon>Viridiplantae</taxon>
        <taxon>Streptophyta</taxon>
        <taxon>Embryophyta</taxon>
        <taxon>Tracheophyta</taxon>
        <taxon>Spermatophyta</taxon>
        <taxon>Magnoliopsida</taxon>
        <taxon>eudicotyledons</taxon>
        <taxon>Gunneridae</taxon>
        <taxon>Pentapetalae</taxon>
        <taxon>asterids</taxon>
        <taxon>campanulids</taxon>
        <taxon>Aquifoliales</taxon>
        <taxon>Aquifoliaceae</taxon>
        <taxon>Ilex</taxon>
    </lineage>
</organism>
<feature type="compositionally biased region" description="Basic and acidic residues" evidence="1">
    <location>
        <begin position="64"/>
        <end position="78"/>
    </location>
</feature>
<dbReference type="EMBL" id="CAUOFW020007057">
    <property type="protein sequence ID" value="CAK9177408.1"/>
    <property type="molecule type" value="Genomic_DNA"/>
</dbReference>
<feature type="region of interest" description="Disordered" evidence="1">
    <location>
        <begin position="54"/>
        <end position="178"/>
    </location>
</feature>
<evidence type="ECO:0000313" key="2">
    <source>
        <dbReference type="EMBL" id="CAK9177408.1"/>
    </source>
</evidence>
<name>A0ABC8UB88_9AQUA</name>